<keyword evidence="2" id="KW-1185">Reference proteome</keyword>
<dbReference type="STRING" id="241244.ATY39_07670"/>
<gene>
    <name evidence="1" type="ORF">ATY39_07670</name>
</gene>
<dbReference type="AlphaFoldDB" id="A0A143HC88"/>
<dbReference type="Pfam" id="PF09911">
    <property type="entry name" value="DUF2140"/>
    <property type="match status" value="1"/>
</dbReference>
<name>A0A143HC88_9BACL</name>
<evidence type="ECO:0000313" key="1">
    <source>
        <dbReference type="EMBL" id="AMW99353.1"/>
    </source>
</evidence>
<organism evidence="1 2">
    <name type="scientific">Rummeliibacillus stabekisii</name>
    <dbReference type="NCBI Taxonomy" id="241244"/>
    <lineage>
        <taxon>Bacteria</taxon>
        <taxon>Bacillati</taxon>
        <taxon>Bacillota</taxon>
        <taxon>Bacilli</taxon>
        <taxon>Bacillales</taxon>
        <taxon>Caryophanaceae</taxon>
        <taxon>Rummeliibacillus</taxon>
    </lineage>
</organism>
<dbReference type="InterPro" id="IPR018672">
    <property type="entry name" value="DUF2140"/>
</dbReference>
<dbReference type="RefSeq" id="WP_066788105.1">
    <property type="nucleotide sequence ID" value="NZ_BJVD01000006.1"/>
</dbReference>
<reference evidence="2" key="2">
    <citation type="submission" date="2016-03" db="EMBL/GenBank/DDBJ databases">
        <authorList>
            <person name="Ploux O."/>
        </authorList>
    </citation>
    <scope>NUCLEOTIDE SEQUENCE [LARGE SCALE GENOMIC DNA]</scope>
    <source>
        <strain evidence="2">PP9</strain>
    </source>
</reference>
<sequence length="193" mass="21956">MNKWKIAFLLLFTLVIVAIVSFFYLITRPIDTTPNPTVKQLPNGSHLEVQTTKKDFENMANRLIESSMKTSKIPVTMEVDQDVTLNSTLTVFEMELPITMTFEPSLEEGNLLLKQKTVEVGMLDIPPNTALKLLKDSVDLPSWMVIQPKEEQIYFNLTDIDIPLGENLIGHVQAKEFNLDKNRIILDVIIPTK</sequence>
<dbReference type="KEGG" id="rst:ATY39_07670"/>
<accession>A0A143HC88</accession>
<protein>
    <submittedName>
        <fullName evidence="1">Uncharacterized protein</fullName>
    </submittedName>
</protein>
<dbReference type="EMBL" id="CP014806">
    <property type="protein sequence ID" value="AMW99353.1"/>
    <property type="molecule type" value="Genomic_DNA"/>
</dbReference>
<evidence type="ECO:0000313" key="2">
    <source>
        <dbReference type="Proteomes" id="UP000076021"/>
    </source>
</evidence>
<proteinExistence type="predicted"/>
<dbReference type="Proteomes" id="UP000076021">
    <property type="component" value="Chromosome"/>
</dbReference>
<reference evidence="1 2" key="1">
    <citation type="journal article" date="2016" name="Genome Announc.">
        <title>Whole-Genome Sequence of Rummeliibacillus stabekisii Strain PP9 Isolated from Antarctic Soil.</title>
        <authorList>
            <person name="da Mota F.F."/>
            <person name="Vollu R.E."/>
            <person name="Jurelevicius D."/>
            <person name="Seldin L."/>
        </authorList>
    </citation>
    <scope>NUCLEOTIDE SEQUENCE [LARGE SCALE GENOMIC DNA]</scope>
    <source>
        <strain evidence="1 2">PP9</strain>
    </source>
</reference>
<dbReference type="OrthoDB" id="2412610at2"/>